<dbReference type="RefSeq" id="WP_264308416.1">
    <property type="nucleotide sequence ID" value="NZ_CP109635.1"/>
</dbReference>
<name>A0AA46YTI6_9LACT</name>
<proteinExistence type="predicted"/>
<dbReference type="EMBL" id="CP109635">
    <property type="protein sequence ID" value="UYT10709.1"/>
    <property type="molecule type" value="Genomic_DNA"/>
</dbReference>
<evidence type="ECO:0000256" key="1">
    <source>
        <dbReference type="SAM" id="Phobius"/>
    </source>
</evidence>
<dbReference type="Proteomes" id="UP001164042">
    <property type="component" value="Chromosome"/>
</dbReference>
<keyword evidence="1" id="KW-0472">Membrane</keyword>
<evidence type="ECO:0000313" key="3">
    <source>
        <dbReference type="Proteomes" id="UP001164042"/>
    </source>
</evidence>
<gene>
    <name evidence="2" type="ORF">OF801_01850</name>
</gene>
<organism evidence="2 3">
    <name type="scientific">Lactococcus garvieae</name>
    <dbReference type="NCBI Taxonomy" id="1363"/>
    <lineage>
        <taxon>Bacteria</taxon>
        <taxon>Bacillati</taxon>
        <taxon>Bacillota</taxon>
        <taxon>Bacilli</taxon>
        <taxon>Lactobacillales</taxon>
        <taxon>Streptococcaceae</taxon>
        <taxon>Lactococcus</taxon>
    </lineage>
</organism>
<feature type="transmembrane region" description="Helical" evidence="1">
    <location>
        <begin position="12"/>
        <end position="29"/>
    </location>
</feature>
<keyword evidence="1" id="KW-1133">Transmembrane helix</keyword>
<evidence type="ECO:0000313" key="2">
    <source>
        <dbReference type="EMBL" id="UYT10709.1"/>
    </source>
</evidence>
<dbReference type="AlphaFoldDB" id="A0AA46YTI6"/>
<reference evidence="2" key="1">
    <citation type="submission" date="2022-10" db="EMBL/GenBank/DDBJ databases">
        <title>Genome assembly of Lactococcus garvieae isolates from cricket gut.</title>
        <authorList>
            <person name="Luecke A.R."/>
            <person name="Brown A.M.V."/>
            <person name="Wakeman C.A."/>
        </authorList>
    </citation>
    <scope>NUCLEOTIDE SEQUENCE</scope>
    <source>
        <strain evidence="2">Alexii-11_2</strain>
    </source>
</reference>
<protein>
    <submittedName>
        <fullName evidence="2">Uncharacterized protein</fullName>
    </submittedName>
</protein>
<accession>A0AA46YTI6</accession>
<sequence>MKKKITNYLTKYISTLIIGMAVFVVINSFEKQATPLMWIVVLITTALLAYTEIGGEDE</sequence>
<feature type="transmembrane region" description="Helical" evidence="1">
    <location>
        <begin position="35"/>
        <end position="53"/>
    </location>
</feature>
<keyword evidence="1" id="KW-0812">Transmembrane</keyword>